<dbReference type="GO" id="GO:0005524">
    <property type="term" value="F:ATP binding"/>
    <property type="evidence" value="ECO:0007669"/>
    <property type="project" value="UniProtKB-KW"/>
</dbReference>
<evidence type="ECO:0000313" key="6">
    <source>
        <dbReference type="Proteomes" id="UP000229794"/>
    </source>
</evidence>
<sequence length="560" mass="62750">MIHFDEEKQEDRIKTLLKKEEEELASNLSHHHGVPYLDLSAHPINIDALRAIKEADARAANVAVFNIIEKKIDVAVLSPQNEKTKLAIEDLKSRGYIPQVFMVSHQSLEKVWERYKDLSYSFETKSGALDISNDEILEMTGKVNSFADIKKLIEEVLSMKRIYRISKILEIILAGAISLKASDVHLEPEKTDLRLRYRLDGILTDILHFDTETFKLLLSRIKLISELKLNIREKAQEGRFSIKLGDTEIEIRTSLLPGPYGESVVLRVLNPNAIAVELGQLGIHPSLLEILEKEITKHNGMVLTTGPTGSGKTTTLYAFLKKIYTPRIKIVTIEDPIEYHIKGIVQTQIETEKGYGFAESLKSVLRQDPDIIMVGEIRDNETATMAVNAALTGHLVFSTIHTNNAAGAFPRLLDLGINPKVISSTLNVAIAQRLVRTLCQACKKEMPLEGKNKETVDRIVAAITNPVYIKDIQREKMWTAVGCPECNNLGFKGRIGIFEAILVDRDIEKAVLINPSERDIRDVAKNQKILNLAEDGIIKVLMGVTTLEELDRVVDLSSIE</sequence>
<dbReference type="PROSITE" id="PS00662">
    <property type="entry name" value="T2SP_E"/>
    <property type="match status" value="1"/>
</dbReference>
<dbReference type="SUPFAM" id="SSF160246">
    <property type="entry name" value="EspE N-terminal domain-like"/>
    <property type="match status" value="1"/>
</dbReference>
<dbReference type="GO" id="GO:0005886">
    <property type="term" value="C:plasma membrane"/>
    <property type="evidence" value="ECO:0007669"/>
    <property type="project" value="TreeGrafter"/>
</dbReference>
<protein>
    <recommendedName>
        <fullName evidence="4">Bacterial type II secretion system protein E domain-containing protein</fullName>
    </recommendedName>
</protein>
<dbReference type="CDD" id="cd01129">
    <property type="entry name" value="PulE-GspE-like"/>
    <property type="match status" value="1"/>
</dbReference>
<comment type="caution">
    <text evidence="5">The sequence shown here is derived from an EMBL/GenBank/DDBJ whole genome shotgun (WGS) entry which is preliminary data.</text>
</comment>
<dbReference type="SUPFAM" id="SSF52540">
    <property type="entry name" value="P-loop containing nucleoside triphosphate hydrolases"/>
    <property type="match status" value="1"/>
</dbReference>
<dbReference type="Gene3D" id="3.40.50.300">
    <property type="entry name" value="P-loop containing nucleotide triphosphate hydrolases"/>
    <property type="match status" value="1"/>
</dbReference>
<comment type="similarity">
    <text evidence="1">Belongs to the GSP E family.</text>
</comment>
<dbReference type="PANTHER" id="PTHR30258">
    <property type="entry name" value="TYPE II SECRETION SYSTEM PROTEIN GSPE-RELATED"/>
    <property type="match status" value="1"/>
</dbReference>
<dbReference type="PANTHER" id="PTHR30258:SF1">
    <property type="entry name" value="PROTEIN TRANSPORT PROTEIN HOFB HOMOLOG"/>
    <property type="match status" value="1"/>
</dbReference>
<organism evidence="5 6">
    <name type="scientific">Candidatus Zambryskibacteria bacterium CG22_combo_CG10-13_8_21_14_all_42_17</name>
    <dbReference type="NCBI Taxonomy" id="1975118"/>
    <lineage>
        <taxon>Bacteria</taxon>
        <taxon>Candidatus Zambryskiibacteriota</taxon>
    </lineage>
</organism>
<dbReference type="AlphaFoldDB" id="A0A2H0BCV5"/>
<evidence type="ECO:0000256" key="1">
    <source>
        <dbReference type="ARBA" id="ARBA00006611"/>
    </source>
</evidence>
<dbReference type="EMBL" id="PCST01000041">
    <property type="protein sequence ID" value="PIP55456.1"/>
    <property type="molecule type" value="Genomic_DNA"/>
</dbReference>
<name>A0A2H0BCV5_9BACT</name>
<reference evidence="5 6" key="1">
    <citation type="submission" date="2017-09" db="EMBL/GenBank/DDBJ databases">
        <title>Depth-based differentiation of microbial function through sediment-hosted aquifers and enrichment of novel symbionts in the deep terrestrial subsurface.</title>
        <authorList>
            <person name="Probst A.J."/>
            <person name="Ladd B."/>
            <person name="Jarett J.K."/>
            <person name="Geller-Mcgrath D.E."/>
            <person name="Sieber C.M."/>
            <person name="Emerson J.B."/>
            <person name="Anantharaman K."/>
            <person name="Thomas B.C."/>
            <person name="Malmstrom R."/>
            <person name="Stieglmeier M."/>
            <person name="Klingl A."/>
            <person name="Woyke T."/>
            <person name="Ryan C.M."/>
            <person name="Banfield J.F."/>
        </authorList>
    </citation>
    <scope>NUCLEOTIDE SEQUENCE [LARGE SCALE GENOMIC DNA]</scope>
    <source>
        <strain evidence="5">CG22_combo_CG10-13_8_21_14_all_42_17</strain>
    </source>
</reference>
<dbReference type="GO" id="GO:0016887">
    <property type="term" value="F:ATP hydrolysis activity"/>
    <property type="evidence" value="ECO:0007669"/>
    <property type="project" value="TreeGrafter"/>
</dbReference>
<dbReference type="Proteomes" id="UP000229794">
    <property type="component" value="Unassembled WGS sequence"/>
</dbReference>
<dbReference type="Gene3D" id="3.30.450.90">
    <property type="match status" value="1"/>
</dbReference>
<proteinExistence type="inferred from homology"/>
<evidence type="ECO:0000313" key="5">
    <source>
        <dbReference type="EMBL" id="PIP55456.1"/>
    </source>
</evidence>
<dbReference type="InterPro" id="IPR001482">
    <property type="entry name" value="T2SS/T4SS_dom"/>
</dbReference>
<keyword evidence="2" id="KW-0547">Nucleotide-binding</keyword>
<dbReference type="InterPro" id="IPR037257">
    <property type="entry name" value="T2SS_E_N_sf"/>
</dbReference>
<evidence type="ECO:0000256" key="2">
    <source>
        <dbReference type="ARBA" id="ARBA00022741"/>
    </source>
</evidence>
<evidence type="ECO:0000259" key="4">
    <source>
        <dbReference type="PROSITE" id="PS00662"/>
    </source>
</evidence>
<dbReference type="InterPro" id="IPR027417">
    <property type="entry name" value="P-loop_NTPase"/>
</dbReference>
<feature type="domain" description="Bacterial type II secretion system protein E" evidence="4">
    <location>
        <begin position="365"/>
        <end position="379"/>
    </location>
</feature>
<evidence type="ECO:0000256" key="3">
    <source>
        <dbReference type="ARBA" id="ARBA00022840"/>
    </source>
</evidence>
<dbReference type="Pfam" id="PF00437">
    <property type="entry name" value="T2SSE"/>
    <property type="match status" value="1"/>
</dbReference>
<keyword evidence="3" id="KW-0067">ATP-binding</keyword>
<gene>
    <name evidence="5" type="ORF">COX06_03125</name>
</gene>
<accession>A0A2H0BCV5</accession>